<protein>
    <recommendedName>
        <fullName evidence="8">Probable membrane transporter protein</fullName>
    </recommendedName>
</protein>
<dbReference type="Proteomes" id="UP000539985">
    <property type="component" value="Unassembled WGS sequence"/>
</dbReference>
<reference evidence="9 10" key="1">
    <citation type="submission" date="2020-04" db="EMBL/GenBank/DDBJ databases">
        <title>Molecular characterization of pseudomonads from Agaricus bisporus reveal novel blotch 2 pathogens in Western Europe.</title>
        <authorList>
            <person name="Taparia T."/>
            <person name="Krijger M."/>
            <person name="Haynes E."/>
            <person name="Elpinstone J.G."/>
            <person name="Noble R."/>
            <person name="Van Der Wolf J."/>
        </authorList>
    </citation>
    <scope>NUCLEOTIDE SEQUENCE [LARGE SCALE GENOMIC DNA]</scope>
    <source>
        <strain evidence="9 10">H7001</strain>
    </source>
</reference>
<evidence type="ECO:0000256" key="8">
    <source>
        <dbReference type="RuleBase" id="RU363041"/>
    </source>
</evidence>
<dbReference type="InterPro" id="IPR052017">
    <property type="entry name" value="TSUP"/>
</dbReference>
<organism evidence="9 10">
    <name type="scientific">Pseudomonas gingeri</name>
    <dbReference type="NCBI Taxonomy" id="117681"/>
    <lineage>
        <taxon>Bacteria</taxon>
        <taxon>Pseudomonadati</taxon>
        <taxon>Pseudomonadota</taxon>
        <taxon>Gammaproteobacteria</taxon>
        <taxon>Pseudomonadales</taxon>
        <taxon>Pseudomonadaceae</taxon>
        <taxon>Pseudomonas</taxon>
    </lineage>
</organism>
<dbReference type="PANTHER" id="PTHR30269:SF32">
    <property type="entry name" value="MEMBRANE TRANSPORTER PROTEIN-RELATED"/>
    <property type="match status" value="1"/>
</dbReference>
<keyword evidence="5 8" id="KW-0812">Transmembrane</keyword>
<evidence type="ECO:0000256" key="3">
    <source>
        <dbReference type="ARBA" id="ARBA00022448"/>
    </source>
</evidence>
<gene>
    <name evidence="9" type="ORF">HX882_14820</name>
</gene>
<evidence type="ECO:0000256" key="2">
    <source>
        <dbReference type="ARBA" id="ARBA00009142"/>
    </source>
</evidence>
<evidence type="ECO:0000256" key="4">
    <source>
        <dbReference type="ARBA" id="ARBA00022475"/>
    </source>
</evidence>
<feature type="transmembrane region" description="Helical" evidence="8">
    <location>
        <begin position="177"/>
        <end position="199"/>
    </location>
</feature>
<comment type="subcellular location">
    <subcellularLocation>
        <location evidence="1 8">Cell membrane</location>
        <topology evidence="1 8">Multi-pass membrane protein</topology>
    </subcellularLocation>
</comment>
<dbReference type="EMBL" id="JACAQB010000007">
    <property type="protein sequence ID" value="NWB97171.1"/>
    <property type="molecule type" value="Genomic_DNA"/>
</dbReference>
<name>A0A7Y8C3F8_9PSED</name>
<accession>A0A7Y8C3F8</accession>
<feature type="transmembrane region" description="Helical" evidence="8">
    <location>
        <begin position="83"/>
        <end position="102"/>
    </location>
</feature>
<keyword evidence="3" id="KW-0813">Transport</keyword>
<evidence type="ECO:0000256" key="5">
    <source>
        <dbReference type="ARBA" id="ARBA00022692"/>
    </source>
</evidence>
<keyword evidence="7 8" id="KW-0472">Membrane</keyword>
<feature type="transmembrane region" description="Helical" evidence="8">
    <location>
        <begin position="6"/>
        <end position="29"/>
    </location>
</feature>
<evidence type="ECO:0000313" key="9">
    <source>
        <dbReference type="EMBL" id="NWB97171.1"/>
    </source>
</evidence>
<proteinExistence type="inferred from homology"/>
<feature type="transmembrane region" description="Helical" evidence="8">
    <location>
        <begin position="41"/>
        <end position="63"/>
    </location>
</feature>
<sequence length="255" mass="26362">MNTFLAFYQTLGLSLSLLVLGTFLMAGMVKGVIGLGLPTVAMGLLGLAMLPAQAAALLIIPATLTNVWQLAAGGHLSTLLRRLWPMLLTIFLGTAAGMLWLGGMDGGHGVVRALGAALLLYALSGLLLPPLRVGTRMERWLGPACGLVTGIITSATGVFVIPAVPYLQALGLNKDELVQALGLSFTVSTLALALGLFWRGALGDGALGASLLALAPAIVGMLLGQWLRQRVSAVLFKRVFFIGMGLLGGHLLIGG</sequence>
<dbReference type="InterPro" id="IPR002781">
    <property type="entry name" value="TM_pro_TauE-like"/>
</dbReference>
<feature type="transmembrane region" description="Helical" evidence="8">
    <location>
        <begin position="205"/>
        <end position="223"/>
    </location>
</feature>
<dbReference type="Pfam" id="PF01925">
    <property type="entry name" value="TauE"/>
    <property type="match status" value="1"/>
</dbReference>
<comment type="similarity">
    <text evidence="2 8">Belongs to the 4-toluene sulfonate uptake permease (TSUP) (TC 2.A.102) family.</text>
</comment>
<keyword evidence="4 8" id="KW-1003">Cell membrane</keyword>
<evidence type="ECO:0000256" key="1">
    <source>
        <dbReference type="ARBA" id="ARBA00004651"/>
    </source>
</evidence>
<dbReference type="AlphaFoldDB" id="A0A7Y8C3F8"/>
<feature type="transmembrane region" description="Helical" evidence="8">
    <location>
        <begin position="109"/>
        <end position="128"/>
    </location>
</feature>
<evidence type="ECO:0000313" key="10">
    <source>
        <dbReference type="Proteomes" id="UP000539985"/>
    </source>
</evidence>
<feature type="transmembrane region" description="Helical" evidence="8">
    <location>
        <begin position="235"/>
        <end position="253"/>
    </location>
</feature>
<comment type="caution">
    <text evidence="9">The sequence shown here is derived from an EMBL/GenBank/DDBJ whole genome shotgun (WGS) entry which is preliminary data.</text>
</comment>
<dbReference type="RefSeq" id="WP_177102788.1">
    <property type="nucleotide sequence ID" value="NZ_JACAQB010000007.1"/>
</dbReference>
<dbReference type="GO" id="GO:0005886">
    <property type="term" value="C:plasma membrane"/>
    <property type="evidence" value="ECO:0007669"/>
    <property type="project" value="UniProtKB-SubCell"/>
</dbReference>
<keyword evidence="6 8" id="KW-1133">Transmembrane helix</keyword>
<evidence type="ECO:0000256" key="7">
    <source>
        <dbReference type="ARBA" id="ARBA00023136"/>
    </source>
</evidence>
<feature type="transmembrane region" description="Helical" evidence="8">
    <location>
        <begin position="140"/>
        <end position="165"/>
    </location>
</feature>
<dbReference type="PANTHER" id="PTHR30269">
    <property type="entry name" value="TRANSMEMBRANE PROTEIN YFCA"/>
    <property type="match status" value="1"/>
</dbReference>
<evidence type="ECO:0000256" key="6">
    <source>
        <dbReference type="ARBA" id="ARBA00022989"/>
    </source>
</evidence>